<dbReference type="GO" id="GO:0016740">
    <property type="term" value="F:transferase activity"/>
    <property type="evidence" value="ECO:0007669"/>
    <property type="project" value="UniProtKB-KW"/>
</dbReference>
<dbReference type="Proteomes" id="UP000321245">
    <property type="component" value="Unassembled WGS sequence"/>
</dbReference>
<dbReference type="CDD" id="cd00761">
    <property type="entry name" value="Glyco_tranf_GTA_type"/>
    <property type="match status" value="1"/>
</dbReference>
<protein>
    <submittedName>
        <fullName evidence="2">Glycosyl transferase</fullName>
    </submittedName>
</protein>
<evidence type="ECO:0000313" key="2">
    <source>
        <dbReference type="EMBL" id="GEM52278.1"/>
    </source>
</evidence>
<dbReference type="STRING" id="1218108.GCA_000382425_02068"/>
<proteinExistence type="predicted"/>
<keyword evidence="3" id="KW-1185">Reference proteome</keyword>
<comment type="caution">
    <text evidence="2">The sequence shown here is derived from an EMBL/GenBank/DDBJ whole genome shotgun (WGS) entry which is preliminary data.</text>
</comment>
<evidence type="ECO:0000259" key="1">
    <source>
        <dbReference type="Pfam" id="PF00535"/>
    </source>
</evidence>
<dbReference type="GeneID" id="84651686"/>
<dbReference type="Gene3D" id="3.90.550.10">
    <property type="entry name" value="Spore Coat Polysaccharide Biosynthesis Protein SpsA, Chain A"/>
    <property type="match status" value="1"/>
</dbReference>
<dbReference type="EMBL" id="BJXC01000013">
    <property type="protein sequence ID" value="GEM52278.1"/>
    <property type="molecule type" value="Genomic_DNA"/>
</dbReference>
<dbReference type="AlphaFoldDB" id="A0A511NIH5"/>
<dbReference type="Pfam" id="PF00535">
    <property type="entry name" value="Glycos_transf_2"/>
    <property type="match status" value="1"/>
</dbReference>
<dbReference type="RefSeq" id="WP_019975557.1">
    <property type="nucleotide sequence ID" value="NZ_BJXC01000013.1"/>
</dbReference>
<dbReference type="PANTHER" id="PTHR43685">
    <property type="entry name" value="GLYCOSYLTRANSFERASE"/>
    <property type="match status" value="1"/>
</dbReference>
<dbReference type="SUPFAM" id="SSF53448">
    <property type="entry name" value="Nucleotide-diphospho-sugar transferases"/>
    <property type="match status" value="1"/>
</dbReference>
<organism evidence="2 3">
    <name type="scientific">Empedobacter brevis NBRC 14943 = ATCC 43319</name>
    <dbReference type="NCBI Taxonomy" id="1218108"/>
    <lineage>
        <taxon>Bacteria</taxon>
        <taxon>Pseudomonadati</taxon>
        <taxon>Bacteroidota</taxon>
        <taxon>Flavobacteriia</taxon>
        <taxon>Flavobacteriales</taxon>
        <taxon>Weeksellaceae</taxon>
        <taxon>Empedobacter</taxon>
    </lineage>
</organism>
<reference evidence="2 3" key="1">
    <citation type="submission" date="2019-07" db="EMBL/GenBank/DDBJ databases">
        <title>Whole genome shotgun sequence of Empedobacter brevis NBRC 14943.</title>
        <authorList>
            <person name="Hosoyama A."/>
            <person name="Uohara A."/>
            <person name="Ohji S."/>
            <person name="Ichikawa N."/>
        </authorList>
    </citation>
    <scope>NUCLEOTIDE SEQUENCE [LARGE SCALE GENOMIC DNA]</scope>
    <source>
        <strain evidence="2 3">NBRC 14943</strain>
    </source>
</reference>
<dbReference type="OrthoDB" id="6307329at2"/>
<dbReference type="PANTHER" id="PTHR43685:SF2">
    <property type="entry name" value="GLYCOSYLTRANSFERASE 2-LIKE DOMAIN-CONTAINING PROTEIN"/>
    <property type="match status" value="1"/>
</dbReference>
<accession>A0A511NIH5</accession>
<keyword evidence="2" id="KW-0808">Transferase</keyword>
<dbReference type="InterPro" id="IPR029044">
    <property type="entry name" value="Nucleotide-diphossugar_trans"/>
</dbReference>
<dbReference type="InterPro" id="IPR050834">
    <property type="entry name" value="Glycosyltransf_2"/>
</dbReference>
<gene>
    <name evidence="2" type="ORF">EB1_20680</name>
</gene>
<name>A0A511NIH5_9FLAO</name>
<sequence length="285" mass="33013">MVSVVIPLYNKENSILDTIHSVLNQSYDDFELLIINDGSTDNSLSVVSNIQDPRIKIIDKPNGGVSSARNVGILNSQNEYIAFLDGDDLWFETHLETLVNSIELLDKNDIGGIGTTFYKSENKIFDEKKFIKNKPLIIDDYFEFMSSPIPRFNSSTLMVKKSKIMETGLFDESLKYGEDVEFWYKLFSKYTLIYLNTITTIYFVAAENRSAHYVMPLDKRFLKYNYLNKSKSEKKYLDKLVALVLIDYFNQKAYKEVIIVLKMYCGRLFGVSDYILKLTKNKLKK</sequence>
<feature type="domain" description="Glycosyltransferase 2-like" evidence="1">
    <location>
        <begin position="3"/>
        <end position="128"/>
    </location>
</feature>
<evidence type="ECO:0000313" key="3">
    <source>
        <dbReference type="Proteomes" id="UP000321245"/>
    </source>
</evidence>
<dbReference type="InterPro" id="IPR001173">
    <property type="entry name" value="Glyco_trans_2-like"/>
</dbReference>